<dbReference type="Pfam" id="PF13578">
    <property type="entry name" value="Methyltransf_24"/>
    <property type="match status" value="1"/>
</dbReference>
<keyword evidence="1" id="KW-0614">Plasmid</keyword>
<dbReference type="Proteomes" id="UP001060123">
    <property type="component" value="Plasmid pWSM1592_1"/>
</dbReference>
<sequence length="201" mass="23159">MSTKEQRQQLKAKMPAARLSMQHTENCRVLPNRGELLYRLPNGGVVAEIGAAFGDFTAQIFERNKPKQLHLIDAWDSDRYRAGMEDIKTKFKDQIDANRLKLHQGLSIEKLPEFEDGFFDWVYIDTNHSFGTTWKELQICDKKVKRGGRIAGHDFCTGNVVDPVPYGVVEAVTKFCADYGWQYEFLTVEHHGHFSFCLMRL</sequence>
<evidence type="ECO:0000313" key="1">
    <source>
        <dbReference type="EMBL" id="UWU16942.1"/>
    </source>
</evidence>
<protein>
    <submittedName>
        <fullName evidence="1">Class I SAM-dependent methyltransferase</fullName>
    </submittedName>
</protein>
<geneLocation type="plasmid" evidence="1 2">
    <name>pWSM1592_1</name>
</geneLocation>
<keyword evidence="1" id="KW-0808">Transferase</keyword>
<dbReference type="InterPro" id="IPR029063">
    <property type="entry name" value="SAM-dependent_MTases_sf"/>
</dbReference>
<proteinExistence type="predicted"/>
<dbReference type="GO" id="GO:0008168">
    <property type="term" value="F:methyltransferase activity"/>
    <property type="evidence" value="ECO:0007669"/>
    <property type="project" value="UniProtKB-KW"/>
</dbReference>
<accession>A0ABY5XRF5</accession>
<reference evidence="1" key="1">
    <citation type="submission" date="2022-09" db="EMBL/GenBank/DDBJ databases">
        <title>Australian commercial rhizobial inoculants.</title>
        <authorList>
            <person name="Kohlmeier M.G."/>
            <person name="O'Hara G.W."/>
            <person name="Colombi E."/>
            <person name="Ramsay J.P."/>
            <person name="Terpolilli J."/>
        </authorList>
    </citation>
    <scope>NUCLEOTIDE SEQUENCE</scope>
    <source>
        <strain evidence="1">WSM1592</strain>
        <plasmid evidence="1">pWSM1592_1</plasmid>
    </source>
</reference>
<dbReference type="SUPFAM" id="SSF53335">
    <property type="entry name" value="S-adenosyl-L-methionine-dependent methyltransferases"/>
    <property type="match status" value="1"/>
</dbReference>
<dbReference type="EMBL" id="CP104144">
    <property type="protein sequence ID" value="UWU16942.1"/>
    <property type="molecule type" value="Genomic_DNA"/>
</dbReference>
<name>A0ABY5XRF5_RHISU</name>
<dbReference type="RefSeq" id="WP_027512738.1">
    <property type="nucleotide sequence ID" value="NZ_CP104144.1"/>
</dbReference>
<dbReference type="Gene3D" id="3.40.50.150">
    <property type="entry name" value="Vaccinia Virus protein VP39"/>
    <property type="match status" value="1"/>
</dbReference>
<keyword evidence="1" id="KW-0489">Methyltransferase</keyword>
<dbReference type="GO" id="GO:0032259">
    <property type="term" value="P:methylation"/>
    <property type="evidence" value="ECO:0007669"/>
    <property type="project" value="UniProtKB-KW"/>
</dbReference>
<organism evidence="1 2">
    <name type="scientific">Rhizobium sullae</name>
    <name type="common">Rhizobium hedysari</name>
    <dbReference type="NCBI Taxonomy" id="50338"/>
    <lineage>
        <taxon>Bacteria</taxon>
        <taxon>Pseudomonadati</taxon>
        <taxon>Pseudomonadota</taxon>
        <taxon>Alphaproteobacteria</taxon>
        <taxon>Hyphomicrobiales</taxon>
        <taxon>Rhizobiaceae</taxon>
        <taxon>Rhizobium/Agrobacterium group</taxon>
        <taxon>Rhizobium</taxon>
    </lineage>
</organism>
<gene>
    <name evidence="1" type="ORF">N2599_29460</name>
</gene>
<evidence type="ECO:0000313" key="2">
    <source>
        <dbReference type="Proteomes" id="UP001060123"/>
    </source>
</evidence>
<keyword evidence="2" id="KW-1185">Reference proteome</keyword>